<proteinExistence type="inferred from homology"/>
<evidence type="ECO:0000313" key="4">
    <source>
        <dbReference type="EMBL" id="GBG92015.1"/>
    </source>
</evidence>
<dbReference type="Proteomes" id="UP000265515">
    <property type="component" value="Unassembled WGS sequence"/>
</dbReference>
<dbReference type="Gramene" id="GBG92015">
    <property type="protein sequence ID" value="GBG92015"/>
    <property type="gene ID" value="CBR_g54110"/>
</dbReference>
<evidence type="ECO:0000256" key="2">
    <source>
        <dbReference type="SAM" id="Coils"/>
    </source>
</evidence>
<dbReference type="AlphaFoldDB" id="A0A388MBY4"/>
<keyword evidence="2" id="KW-0175">Coiled coil</keyword>
<dbReference type="PANTHER" id="PTHR28584:SF1">
    <property type="entry name" value="PROTEIN FAM228B"/>
    <property type="match status" value="1"/>
</dbReference>
<keyword evidence="5" id="KW-1185">Reference proteome</keyword>
<dbReference type="OrthoDB" id="1892626at2759"/>
<comment type="similarity">
    <text evidence="1">Belongs to the FAM228 family.</text>
</comment>
<protein>
    <submittedName>
        <fullName evidence="4">Uncharacterized protein</fullName>
    </submittedName>
</protein>
<evidence type="ECO:0000313" key="5">
    <source>
        <dbReference type="Proteomes" id="UP000265515"/>
    </source>
</evidence>
<accession>A0A388MBY4</accession>
<dbReference type="EMBL" id="BFEA01000985">
    <property type="protein sequence ID" value="GBG92015.1"/>
    <property type="molecule type" value="Genomic_DNA"/>
</dbReference>
<comment type="caution">
    <text evidence="4">The sequence shown here is derived from an EMBL/GenBank/DDBJ whole genome shotgun (WGS) entry which is preliminary data.</text>
</comment>
<reference evidence="4 5" key="1">
    <citation type="journal article" date="2018" name="Cell">
        <title>The Chara Genome: Secondary Complexity and Implications for Plant Terrestrialization.</title>
        <authorList>
            <person name="Nishiyama T."/>
            <person name="Sakayama H."/>
            <person name="Vries J.D."/>
            <person name="Buschmann H."/>
            <person name="Saint-Marcoux D."/>
            <person name="Ullrich K.K."/>
            <person name="Haas F.B."/>
            <person name="Vanderstraeten L."/>
            <person name="Becker D."/>
            <person name="Lang D."/>
            <person name="Vosolsobe S."/>
            <person name="Rombauts S."/>
            <person name="Wilhelmsson P.K.I."/>
            <person name="Janitza P."/>
            <person name="Kern R."/>
            <person name="Heyl A."/>
            <person name="Rumpler F."/>
            <person name="Villalobos L.I.A.C."/>
            <person name="Clay J.M."/>
            <person name="Skokan R."/>
            <person name="Toyoda A."/>
            <person name="Suzuki Y."/>
            <person name="Kagoshima H."/>
            <person name="Schijlen E."/>
            <person name="Tajeshwar N."/>
            <person name="Catarino B."/>
            <person name="Hetherington A.J."/>
            <person name="Saltykova A."/>
            <person name="Bonnot C."/>
            <person name="Breuninger H."/>
            <person name="Symeonidi A."/>
            <person name="Radhakrishnan G.V."/>
            <person name="Van Nieuwerburgh F."/>
            <person name="Deforce D."/>
            <person name="Chang C."/>
            <person name="Karol K.G."/>
            <person name="Hedrich R."/>
            <person name="Ulvskov P."/>
            <person name="Glockner G."/>
            <person name="Delwiche C.F."/>
            <person name="Petrasek J."/>
            <person name="Van de Peer Y."/>
            <person name="Friml J."/>
            <person name="Beilby M."/>
            <person name="Dolan L."/>
            <person name="Kohara Y."/>
            <person name="Sugano S."/>
            <person name="Fujiyama A."/>
            <person name="Delaux P.-M."/>
            <person name="Quint M."/>
            <person name="TheiBen G."/>
            <person name="Hagemann M."/>
            <person name="Harholt J."/>
            <person name="Dunand C."/>
            <person name="Zachgo S."/>
            <person name="Langdale J."/>
            <person name="Maumus F."/>
            <person name="Straeten D.V.D."/>
            <person name="Gould S.B."/>
            <person name="Rensing S.A."/>
        </authorList>
    </citation>
    <scope>NUCLEOTIDE SEQUENCE [LARGE SCALE GENOMIC DNA]</scope>
    <source>
        <strain evidence="4 5">S276</strain>
    </source>
</reference>
<feature type="region of interest" description="Disordered" evidence="3">
    <location>
        <begin position="35"/>
        <end position="61"/>
    </location>
</feature>
<evidence type="ECO:0000256" key="1">
    <source>
        <dbReference type="ARBA" id="ARBA00007753"/>
    </source>
</evidence>
<dbReference type="InterPro" id="IPR040046">
    <property type="entry name" value="FAM228"/>
</dbReference>
<gene>
    <name evidence="4" type="ORF">CBR_g54110</name>
</gene>
<name>A0A388MBY4_CHABU</name>
<evidence type="ECO:0000256" key="3">
    <source>
        <dbReference type="SAM" id="MobiDB-lite"/>
    </source>
</evidence>
<dbReference type="STRING" id="69332.A0A388MBY4"/>
<dbReference type="PANTHER" id="PTHR28584">
    <property type="entry name" value="FAMILY WITH SEQUENCE SIMILARITY 228 MEMBER A"/>
    <property type="match status" value="1"/>
</dbReference>
<feature type="coiled-coil region" evidence="2">
    <location>
        <begin position="95"/>
        <end position="126"/>
    </location>
</feature>
<organism evidence="4 5">
    <name type="scientific">Chara braunii</name>
    <name type="common">Braun's stonewort</name>
    <dbReference type="NCBI Taxonomy" id="69332"/>
    <lineage>
        <taxon>Eukaryota</taxon>
        <taxon>Viridiplantae</taxon>
        <taxon>Streptophyta</taxon>
        <taxon>Charophyceae</taxon>
        <taxon>Charales</taxon>
        <taxon>Characeae</taxon>
        <taxon>Chara</taxon>
    </lineage>
</organism>
<sequence length="367" mass="41417">MMGSIKVSNKVILSNVLKECQLEEASEAFASSRAGIKGGKTGKLPPVQGQKEEDGTGVGGVGALLPGPGSATDATSFPGSPSAVTSQAMHDRQRAERVEAQRQLLRKKHEEEFENVQREVKRRLEAKKVRRDAEFGMMMAEILSGMRDDGTGFVQSMRALVESADKREARRRKSVHASWQKDVFDYIQNQVEKKLQRITRNGLKDRHRMIYGKFLKAIKERTAIFRDIVAKDIYDPFESHQYIIRYSTKGVKDPTLSAVARRIQELQQLGVKATMPPAHTRYTLDPTKWSGPVIQSSAIGHMNADDGSVINVSKGNPLRYKSLIRPLLDHYKISPPDKYRPQKRMFAIRRGHVARPRGIRIINDMER</sequence>